<evidence type="ECO:0000313" key="1">
    <source>
        <dbReference type="EMBL" id="KAJ8034826.1"/>
    </source>
</evidence>
<evidence type="ECO:0008006" key="3">
    <source>
        <dbReference type="Google" id="ProtNLM"/>
    </source>
</evidence>
<protein>
    <recommendedName>
        <fullName evidence="3">Retrotransposon gag domain-containing protein</fullName>
    </recommendedName>
</protein>
<dbReference type="AlphaFoldDB" id="A0A9Q1BXS2"/>
<accession>A0A9Q1BXS2</accession>
<dbReference type="Proteomes" id="UP001152320">
    <property type="component" value="Chromosome 10"/>
</dbReference>
<dbReference type="OrthoDB" id="8195376at2759"/>
<dbReference type="PANTHER" id="PTHR33198">
    <property type="entry name" value="ANK_REP_REGION DOMAIN-CONTAINING PROTEIN-RELATED"/>
    <property type="match status" value="1"/>
</dbReference>
<dbReference type="PANTHER" id="PTHR33198:SF19">
    <property type="entry name" value="CCHC-TYPE DOMAIN-CONTAINING PROTEIN"/>
    <property type="match status" value="1"/>
</dbReference>
<proteinExistence type="predicted"/>
<sequence>MCTVFIGTKRREIHETLKFEKDPEDRTVTDILKAFDEYCSPKTNRTVEQYKIFSCNQATRESLEQYITELKIRAATCNFATLHELLVKDKIVRGNKIHTDQERDVGCYLQSGVFSPIHIWPTSCCTHNHKLLEIIVTKPLHKAPKRLQKMLLRLQNYNTQISYKPGKTLYLAYTLSRAYLPNKNPHEISSEVETINSNTIAHHRTKEK</sequence>
<reference evidence="1" key="1">
    <citation type="submission" date="2021-10" db="EMBL/GenBank/DDBJ databases">
        <title>Tropical sea cucumber genome reveals ecological adaptation and Cuvierian tubules defense mechanism.</title>
        <authorList>
            <person name="Chen T."/>
        </authorList>
    </citation>
    <scope>NUCLEOTIDE SEQUENCE</scope>
    <source>
        <strain evidence="1">Nanhai2018</strain>
        <tissue evidence="1">Muscle</tissue>
    </source>
</reference>
<keyword evidence="2" id="KW-1185">Reference proteome</keyword>
<gene>
    <name evidence="1" type="ORF">HOLleu_21828</name>
</gene>
<organism evidence="1 2">
    <name type="scientific">Holothuria leucospilota</name>
    <name type="common">Black long sea cucumber</name>
    <name type="synonym">Mertensiothuria leucospilota</name>
    <dbReference type="NCBI Taxonomy" id="206669"/>
    <lineage>
        <taxon>Eukaryota</taxon>
        <taxon>Metazoa</taxon>
        <taxon>Echinodermata</taxon>
        <taxon>Eleutherozoa</taxon>
        <taxon>Echinozoa</taxon>
        <taxon>Holothuroidea</taxon>
        <taxon>Aspidochirotacea</taxon>
        <taxon>Aspidochirotida</taxon>
        <taxon>Holothuriidae</taxon>
        <taxon>Holothuria</taxon>
    </lineage>
</organism>
<comment type="caution">
    <text evidence="1">The sequence shown here is derived from an EMBL/GenBank/DDBJ whole genome shotgun (WGS) entry which is preliminary data.</text>
</comment>
<name>A0A9Q1BXS2_HOLLE</name>
<dbReference type="EMBL" id="JAIZAY010000010">
    <property type="protein sequence ID" value="KAJ8034826.1"/>
    <property type="molecule type" value="Genomic_DNA"/>
</dbReference>
<evidence type="ECO:0000313" key="2">
    <source>
        <dbReference type="Proteomes" id="UP001152320"/>
    </source>
</evidence>